<protein>
    <submittedName>
        <fullName evidence="2">Uncharacterized protein</fullName>
    </submittedName>
</protein>
<accession>B9S2E2</accession>
<dbReference type="InParanoid" id="B9S2E2"/>
<keyword evidence="1" id="KW-0732">Signal</keyword>
<dbReference type="EMBL" id="EQ973849">
    <property type="protein sequence ID" value="EEF42216.1"/>
    <property type="molecule type" value="Genomic_DNA"/>
</dbReference>
<gene>
    <name evidence="2" type="ORF">RCOM_0698950</name>
</gene>
<evidence type="ECO:0000313" key="3">
    <source>
        <dbReference type="Proteomes" id="UP000008311"/>
    </source>
</evidence>
<sequence>MLALLGVLIQLFRGRNCFMRCEENSTDANPAISMVQINGTNSNPGTDFVVPINVTPSNLSTHLVSLSATNSSPSTNLVTPLNGLNNTSLMAPLSTTVPFVPMNATGSNPICSFSAPVNSSNSDPVIRCTTLMNAVNSN</sequence>
<evidence type="ECO:0000256" key="1">
    <source>
        <dbReference type="SAM" id="SignalP"/>
    </source>
</evidence>
<proteinExistence type="predicted"/>
<feature type="signal peptide" evidence="1">
    <location>
        <begin position="1"/>
        <end position="17"/>
    </location>
</feature>
<feature type="chain" id="PRO_5002891480" evidence="1">
    <location>
        <begin position="18"/>
        <end position="138"/>
    </location>
</feature>
<dbReference type="Proteomes" id="UP000008311">
    <property type="component" value="Unassembled WGS sequence"/>
</dbReference>
<dbReference type="AlphaFoldDB" id="B9S2E2"/>
<reference evidence="3" key="1">
    <citation type="journal article" date="2010" name="Nat. Biotechnol.">
        <title>Draft genome sequence of the oilseed species Ricinus communis.</title>
        <authorList>
            <person name="Chan A.P."/>
            <person name="Crabtree J."/>
            <person name="Zhao Q."/>
            <person name="Lorenzi H."/>
            <person name="Orvis J."/>
            <person name="Puiu D."/>
            <person name="Melake-Berhan A."/>
            <person name="Jones K.M."/>
            <person name="Redman J."/>
            <person name="Chen G."/>
            <person name="Cahoon E.B."/>
            <person name="Gedil M."/>
            <person name="Stanke M."/>
            <person name="Haas B.J."/>
            <person name="Wortman J.R."/>
            <person name="Fraser-Liggett C.M."/>
            <person name="Ravel J."/>
            <person name="Rabinowicz P.D."/>
        </authorList>
    </citation>
    <scope>NUCLEOTIDE SEQUENCE [LARGE SCALE GENOMIC DNA]</scope>
    <source>
        <strain evidence="3">cv. Hale</strain>
    </source>
</reference>
<keyword evidence="3" id="KW-1185">Reference proteome</keyword>
<evidence type="ECO:0000313" key="2">
    <source>
        <dbReference type="EMBL" id="EEF42216.1"/>
    </source>
</evidence>
<organism evidence="2 3">
    <name type="scientific">Ricinus communis</name>
    <name type="common">Castor bean</name>
    <dbReference type="NCBI Taxonomy" id="3988"/>
    <lineage>
        <taxon>Eukaryota</taxon>
        <taxon>Viridiplantae</taxon>
        <taxon>Streptophyta</taxon>
        <taxon>Embryophyta</taxon>
        <taxon>Tracheophyta</taxon>
        <taxon>Spermatophyta</taxon>
        <taxon>Magnoliopsida</taxon>
        <taxon>eudicotyledons</taxon>
        <taxon>Gunneridae</taxon>
        <taxon>Pentapetalae</taxon>
        <taxon>rosids</taxon>
        <taxon>fabids</taxon>
        <taxon>Malpighiales</taxon>
        <taxon>Euphorbiaceae</taxon>
        <taxon>Acalyphoideae</taxon>
        <taxon>Acalypheae</taxon>
        <taxon>Ricinus</taxon>
    </lineage>
</organism>
<name>B9S2E2_RICCO</name>